<dbReference type="SUPFAM" id="SSF50978">
    <property type="entry name" value="WD40 repeat-like"/>
    <property type="match status" value="1"/>
</dbReference>
<gene>
    <name evidence="3" type="ORF">DPMN_054617</name>
</gene>
<feature type="region of interest" description="Disordered" evidence="2">
    <location>
        <begin position="1187"/>
        <end position="1228"/>
    </location>
</feature>
<feature type="region of interest" description="Disordered" evidence="2">
    <location>
        <begin position="505"/>
        <end position="542"/>
    </location>
</feature>
<feature type="compositionally biased region" description="Basic and acidic residues" evidence="2">
    <location>
        <begin position="1517"/>
        <end position="1526"/>
    </location>
</feature>
<keyword evidence="1" id="KW-0853">WD repeat</keyword>
<dbReference type="OrthoDB" id="6363363at2759"/>
<organism evidence="3 4">
    <name type="scientific">Dreissena polymorpha</name>
    <name type="common">Zebra mussel</name>
    <name type="synonym">Mytilus polymorpha</name>
    <dbReference type="NCBI Taxonomy" id="45954"/>
    <lineage>
        <taxon>Eukaryota</taxon>
        <taxon>Metazoa</taxon>
        <taxon>Spiralia</taxon>
        <taxon>Lophotrochozoa</taxon>
        <taxon>Mollusca</taxon>
        <taxon>Bivalvia</taxon>
        <taxon>Autobranchia</taxon>
        <taxon>Heteroconchia</taxon>
        <taxon>Euheterodonta</taxon>
        <taxon>Imparidentia</taxon>
        <taxon>Neoheterodontei</taxon>
        <taxon>Myida</taxon>
        <taxon>Dreissenoidea</taxon>
        <taxon>Dreissenidae</taxon>
        <taxon>Dreissena</taxon>
    </lineage>
</organism>
<dbReference type="EMBL" id="JAIWYP010000012">
    <property type="protein sequence ID" value="KAH3728658.1"/>
    <property type="molecule type" value="Genomic_DNA"/>
</dbReference>
<protein>
    <recommendedName>
        <fullName evidence="5">Activating molecule in BECN1-regulated autophagy protein 1</fullName>
    </recommendedName>
</protein>
<reference evidence="3" key="1">
    <citation type="journal article" date="2019" name="bioRxiv">
        <title>The Genome of the Zebra Mussel, Dreissena polymorpha: A Resource for Invasive Species Research.</title>
        <authorList>
            <person name="McCartney M.A."/>
            <person name="Auch B."/>
            <person name="Kono T."/>
            <person name="Mallez S."/>
            <person name="Zhang Y."/>
            <person name="Obille A."/>
            <person name="Becker A."/>
            <person name="Abrahante J.E."/>
            <person name="Garbe J."/>
            <person name="Badalamenti J.P."/>
            <person name="Herman A."/>
            <person name="Mangelson H."/>
            <person name="Liachko I."/>
            <person name="Sullivan S."/>
            <person name="Sone E.D."/>
            <person name="Koren S."/>
            <person name="Silverstein K.A.T."/>
            <person name="Beckman K.B."/>
            <person name="Gohl D.M."/>
        </authorList>
    </citation>
    <scope>NUCLEOTIDE SEQUENCE</scope>
    <source>
        <strain evidence="3">Duluth1</strain>
        <tissue evidence="3">Whole animal</tissue>
    </source>
</reference>
<dbReference type="GO" id="GO:1990756">
    <property type="term" value="F:ubiquitin-like ligase-substrate adaptor activity"/>
    <property type="evidence" value="ECO:0007669"/>
    <property type="project" value="TreeGrafter"/>
</dbReference>
<dbReference type="GO" id="GO:0000423">
    <property type="term" value="P:mitophagy"/>
    <property type="evidence" value="ECO:0007669"/>
    <property type="project" value="TreeGrafter"/>
</dbReference>
<dbReference type="GO" id="GO:0080008">
    <property type="term" value="C:Cul4-RING E3 ubiquitin ligase complex"/>
    <property type="evidence" value="ECO:0007669"/>
    <property type="project" value="TreeGrafter"/>
</dbReference>
<evidence type="ECO:0000256" key="2">
    <source>
        <dbReference type="SAM" id="MobiDB-lite"/>
    </source>
</evidence>
<dbReference type="InterPro" id="IPR036322">
    <property type="entry name" value="WD40_repeat_dom_sf"/>
</dbReference>
<dbReference type="InterPro" id="IPR015943">
    <property type="entry name" value="WD40/YVTN_repeat-like_dom_sf"/>
</dbReference>
<evidence type="ECO:0000256" key="1">
    <source>
        <dbReference type="PROSITE-ProRule" id="PRU00221"/>
    </source>
</evidence>
<feature type="region of interest" description="Disordered" evidence="2">
    <location>
        <begin position="249"/>
        <end position="283"/>
    </location>
</feature>
<reference evidence="3" key="2">
    <citation type="submission" date="2020-11" db="EMBL/GenBank/DDBJ databases">
        <authorList>
            <person name="McCartney M.A."/>
            <person name="Auch B."/>
            <person name="Kono T."/>
            <person name="Mallez S."/>
            <person name="Becker A."/>
            <person name="Gohl D.M."/>
            <person name="Silverstein K.A.T."/>
            <person name="Koren S."/>
            <person name="Bechman K.B."/>
            <person name="Herman A."/>
            <person name="Abrahante J.E."/>
            <person name="Garbe J."/>
        </authorList>
    </citation>
    <scope>NUCLEOTIDE SEQUENCE</scope>
    <source>
        <strain evidence="3">Duluth1</strain>
        <tissue evidence="3">Whole animal</tissue>
    </source>
</reference>
<evidence type="ECO:0000313" key="4">
    <source>
        <dbReference type="Proteomes" id="UP000828390"/>
    </source>
</evidence>
<feature type="region of interest" description="Disordered" evidence="2">
    <location>
        <begin position="935"/>
        <end position="975"/>
    </location>
</feature>
<dbReference type="InterPro" id="IPR001680">
    <property type="entry name" value="WD40_rpt"/>
</dbReference>
<feature type="compositionally biased region" description="Polar residues" evidence="2">
    <location>
        <begin position="1212"/>
        <end position="1221"/>
    </location>
</feature>
<dbReference type="SMART" id="SM00320">
    <property type="entry name" value="WD40"/>
    <property type="match status" value="3"/>
</dbReference>
<accession>A0A9D4CNF7</accession>
<feature type="compositionally biased region" description="Polar residues" evidence="2">
    <location>
        <begin position="507"/>
        <end position="536"/>
    </location>
</feature>
<dbReference type="PROSITE" id="PS50294">
    <property type="entry name" value="WD_REPEATS_REGION"/>
    <property type="match status" value="1"/>
</dbReference>
<feature type="compositionally biased region" description="Polar residues" evidence="2">
    <location>
        <begin position="1014"/>
        <end position="1025"/>
    </location>
</feature>
<feature type="repeat" description="WD" evidence="1">
    <location>
        <begin position="85"/>
        <end position="119"/>
    </location>
</feature>
<feature type="region of interest" description="Disordered" evidence="2">
    <location>
        <begin position="989"/>
        <end position="1025"/>
    </location>
</feature>
<feature type="compositionally biased region" description="Low complexity" evidence="2">
    <location>
        <begin position="951"/>
        <end position="974"/>
    </location>
</feature>
<feature type="compositionally biased region" description="Polar residues" evidence="2">
    <location>
        <begin position="936"/>
        <end position="947"/>
    </location>
</feature>
<feature type="compositionally biased region" description="Low complexity" evidence="2">
    <location>
        <begin position="989"/>
        <end position="1013"/>
    </location>
</feature>
<feature type="compositionally biased region" description="Polar residues" evidence="2">
    <location>
        <begin position="1543"/>
        <end position="1564"/>
    </location>
</feature>
<name>A0A9D4CNF7_DREPO</name>
<comment type="caution">
    <text evidence="3">The sequence shown here is derived from an EMBL/GenBank/DDBJ whole genome shotgun (WGS) entry which is preliminary data.</text>
</comment>
<dbReference type="Gene3D" id="2.130.10.10">
    <property type="entry name" value="YVTN repeat-like/Quinoprotein amine dehydrogenase"/>
    <property type="match status" value="1"/>
</dbReference>
<dbReference type="GO" id="GO:0000045">
    <property type="term" value="P:autophagosome assembly"/>
    <property type="evidence" value="ECO:0007669"/>
    <property type="project" value="TreeGrafter"/>
</dbReference>
<dbReference type="PROSITE" id="PS50082">
    <property type="entry name" value="WD_REPEATS_2"/>
    <property type="match status" value="1"/>
</dbReference>
<keyword evidence="4" id="KW-1185">Reference proteome</keyword>
<feature type="region of interest" description="Disordered" evidence="2">
    <location>
        <begin position="1499"/>
        <end position="1564"/>
    </location>
</feature>
<dbReference type="PANTHER" id="PTHR22874">
    <property type="entry name" value="ACTIVATING MOLECULE IN BECN1-REGULATED AUTOPHAGY PROTEIN 1"/>
    <property type="match status" value="1"/>
</dbReference>
<dbReference type="InterPro" id="IPR052596">
    <property type="entry name" value="AMBRA1_autophagy"/>
</dbReference>
<sequence>MNVACYLQQRQYGLRQKPGAKKYVEELLEKKFTDSFVNKPCAVSGRCRSTFVMQFSPDGTKMASTHGDHSIQVTDIATGRVVRTLTGHPRTPWTLAFHPSSSHILASGCLSGQVRIWDLYGHGCEVWDTDNSTVVASLTFHPTDNVLVIAAGNTLYFWDWSKPEPFTVCKTTYDYERIRWVKFDSQGNTMYTGICNSMSINREPLNVVPSGSEERPVGPSSRLSSMYNNIVSYYQEFQRDRLLSQTRPGMARGSHASRPPETVGSGIYDGFPPLSPGNPGADAVPLSEQFSQVEQDIRSNAMLFSTYALRLAQTERASAEQRFLGNRVMDGGQRGQGQGSSTFRYQRPNMQAVFGSPVSTNASLLNPLSDPIFASTSSAHEDQGHSLTSEFGQRPFSASAFESHDYGSGGESIGAIPSLEGEGVNVAADLQGIRDHSVPGAFMSSSQPYLAPPLRGVVSPPPFVNVPVTTDIEVNLEAFIQQSTVDVNRGLGSSVYSTTLPAVPRYSQYSQPSTGGANNASNSFPDINIEPSQAAASDSRGVGFNSRLVTPGRSSAIHLPPALSEQTGTLFLSQLQNMVPPTTSAASAPSMSRQTGSFHSIRDRLKSSVPLGPISSTKQDVGSKSQPTGIPKVTVIMNSEQCSSSASNSERLRLSLPFSAENDIPRVTVLTAARSDGMRSYPSYVNPSTGVGIRHNIGGIVNDDNCSTAHRHSVENSDININSAFNSNRTSHTHYVDTHSNSSNLIITNTSNTSTGLGQSTFAEQSQRVGLQTEPHARAHNNALGDLMENYSNSAPIVASTSSHRTLFENICHQSSTTTYSITSSSESVPATAYPHHVQRLPPPYNYLQRARYMPLMGPYLESRGHNPLTTYPSSTVLEESTHDIPAVHERSLAFLPSTLNSRDRASSESESEVSSHLSTADAYFLPITEDHGHLSSASSVNRSTNPVMPRGLSTSAGSSDSGGDQSSRTSSQGAQEIELVVDQNENYTTSQASSRNNNNNNNNNTSTQANQNISVRSNDDNNNSIHIVAHDNNASAVAVTAPSSVATSLEEHHREYVRLRNSFVSMTDQIEREMNELNRRISALRDTFNQSIRSLRHDRRRYETLDNLLPLDSSANLAIAEASMLDQPLIANVPHRGEVPSLQSVAAIHTQETVGVPENSAQPERYGTTIVLTGPSSARVRNPAFSGVTQPPSLYDRHGTTGGISGPPSSLERQGATSGINGPPSLLETSLRSHQRQMQASARLGNYARAYTGEANEEGYHWRTMQRHYIHPHYSSSILDDTVNRPNNAIQSAINRAIAGAFMGSGESAVANNIINHTHRIQAWDFRRCDIPDISQSSVNVVVTHCKLHNDASADIAQSDTVLATFVPSHQGFPDDNILAVYSLEPRTRGQCLYTKKFGPNAISVSISPCMNYVLVGLAAKRLSWVFSSHQMVAQIYKLETQKAGEKSMKHVKDVMHVCSSEVRNHVSGNSARWLPSAGQGLVYGTNKGDLNICVPGTKPVVGKSNSEDSEDQEGPEGRLQRLVREYTSSVSGRSDGRDRTTSGTQTSGVRRSAATQTAQEEH</sequence>
<proteinExistence type="predicted"/>
<dbReference type="Proteomes" id="UP000828390">
    <property type="component" value="Unassembled WGS sequence"/>
</dbReference>
<evidence type="ECO:0008006" key="5">
    <source>
        <dbReference type="Google" id="ProtNLM"/>
    </source>
</evidence>
<dbReference type="PANTHER" id="PTHR22874:SF1">
    <property type="entry name" value="ACTIVATING MOLECULE IN BECN1-REGULATED AUTOPHAGY PROTEIN 1"/>
    <property type="match status" value="1"/>
</dbReference>
<evidence type="ECO:0000313" key="3">
    <source>
        <dbReference type="EMBL" id="KAH3728658.1"/>
    </source>
</evidence>
<dbReference type="Pfam" id="PF00400">
    <property type="entry name" value="WD40"/>
    <property type="match status" value="1"/>
</dbReference>